<dbReference type="AlphaFoldDB" id="A0A934VR02"/>
<feature type="compositionally biased region" description="Basic and acidic residues" evidence="1">
    <location>
        <begin position="111"/>
        <end position="134"/>
    </location>
</feature>
<reference evidence="2" key="1">
    <citation type="submission" date="2021-01" db="EMBL/GenBank/DDBJ databases">
        <title>Modified the classification status of verrucomicrobia.</title>
        <authorList>
            <person name="Feng X."/>
        </authorList>
    </citation>
    <scope>NUCLEOTIDE SEQUENCE</scope>
    <source>
        <strain evidence="2">KCTC 22041</strain>
    </source>
</reference>
<protein>
    <submittedName>
        <fullName evidence="2">Uncharacterized protein</fullName>
    </submittedName>
</protein>
<name>A0A934VR02_9BACT</name>
<keyword evidence="3" id="KW-1185">Reference proteome</keyword>
<evidence type="ECO:0000256" key="1">
    <source>
        <dbReference type="SAM" id="MobiDB-lite"/>
    </source>
</evidence>
<dbReference type="EMBL" id="JAENIJ010000012">
    <property type="protein sequence ID" value="MBK1882651.1"/>
    <property type="molecule type" value="Genomic_DNA"/>
</dbReference>
<proteinExistence type="predicted"/>
<organism evidence="2 3">
    <name type="scientific">Luteolibacter pohnpeiensis</name>
    <dbReference type="NCBI Taxonomy" id="454153"/>
    <lineage>
        <taxon>Bacteria</taxon>
        <taxon>Pseudomonadati</taxon>
        <taxon>Verrucomicrobiota</taxon>
        <taxon>Verrucomicrobiia</taxon>
        <taxon>Verrucomicrobiales</taxon>
        <taxon>Verrucomicrobiaceae</taxon>
        <taxon>Luteolibacter</taxon>
    </lineage>
</organism>
<evidence type="ECO:0000313" key="3">
    <source>
        <dbReference type="Proteomes" id="UP000603141"/>
    </source>
</evidence>
<evidence type="ECO:0000313" key="2">
    <source>
        <dbReference type="EMBL" id="MBK1882651.1"/>
    </source>
</evidence>
<sequence length="205" mass="23767">MKGEITRQAGRHGGGRASALLISVHLPGWKMTSVRASQRMMKFYLNRFHSARVLISETENKVMKTKPSTRNNTIHAVSFVPKLAIFSALALLIGSPLADAKPKHGKGGHSHHSDYHRESYHPSKGYDRRDYRPEPPRRVVYRNWSRPGFRGVYPPDGYVNYRYTYALPRGYRTVYRDGFRYFYVNGVYYWPATYNNRGIFIQVSF</sequence>
<gene>
    <name evidence="2" type="ORF">JIN85_09500</name>
</gene>
<dbReference type="Proteomes" id="UP000603141">
    <property type="component" value="Unassembled WGS sequence"/>
</dbReference>
<accession>A0A934VR02</accession>
<dbReference type="RefSeq" id="WP_200269985.1">
    <property type="nucleotide sequence ID" value="NZ_JAENIJ010000012.1"/>
</dbReference>
<feature type="region of interest" description="Disordered" evidence="1">
    <location>
        <begin position="102"/>
        <end position="134"/>
    </location>
</feature>
<comment type="caution">
    <text evidence="2">The sequence shown here is derived from an EMBL/GenBank/DDBJ whole genome shotgun (WGS) entry which is preliminary data.</text>
</comment>